<evidence type="ECO:0000313" key="2">
    <source>
        <dbReference type="EMBL" id="KAE8374398.1"/>
    </source>
</evidence>
<sequence length="63" mass="7030">MPSDGWRTELELDSVHILCLQQLNDTGNAVLYICAHGCLCFGFVGRVMSFMRARVTPNHCNTS</sequence>
<keyword evidence="3" id="KW-1185">Reference proteome</keyword>
<organism evidence="2 3">
    <name type="scientific">Aspergillus bertholletiae</name>
    <dbReference type="NCBI Taxonomy" id="1226010"/>
    <lineage>
        <taxon>Eukaryota</taxon>
        <taxon>Fungi</taxon>
        <taxon>Dikarya</taxon>
        <taxon>Ascomycota</taxon>
        <taxon>Pezizomycotina</taxon>
        <taxon>Eurotiomycetes</taxon>
        <taxon>Eurotiomycetidae</taxon>
        <taxon>Eurotiales</taxon>
        <taxon>Aspergillaceae</taxon>
        <taxon>Aspergillus</taxon>
        <taxon>Aspergillus subgen. Circumdati</taxon>
    </lineage>
</organism>
<proteinExistence type="predicted"/>
<feature type="transmembrane region" description="Helical" evidence="1">
    <location>
        <begin position="29"/>
        <end position="48"/>
    </location>
</feature>
<evidence type="ECO:0000313" key="3">
    <source>
        <dbReference type="Proteomes" id="UP000326198"/>
    </source>
</evidence>
<keyword evidence="1" id="KW-0812">Transmembrane</keyword>
<gene>
    <name evidence="2" type="ORF">BDV26DRAFT_270120</name>
</gene>
<keyword evidence="1" id="KW-1133">Transmembrane helix</keyword>
<keyword evidence="1" id="KW-0472">Membrane</keyword>
<evidence type="ECO:0000256" key="1">
    <source>
        <dbReference type="SAM" id="Phobius"/>
    </source>
</evidence>
<accession>A0A5N7AZS5</accession>
<reference evidence="2 3" key="1">
    <citation type="submission" date="2019-04" db="EMBL/GenBank/DDBJ databases">
        <title>Friends and foes A comparative genomics studyof 23 Aspergillus species from section Flavi.</title>
        <authorList>
            <consortium name="DOE Joint Genome Institute"/>
            <person name="Kjaerbolling I."/>
            <person name="Vesth T."/>
            <person name="Frisvad J.C."/>
            <person name="Nybo J.L."/>
            <person name="Theobald S."/>
            <person name="Kildgaard S."/>
            <person name="Isbrandt T."/>
            <person name="Kuo A."/>
            <person name="Sato A."/>
            <person name="Lyhne E.K."/>
            <person name="Kogle M.E."/>
            <person name="Wiebenga A."/>
            <person name="Kun R.S."/>
            <person name="Lubbers R.J."/>
            <person name="Makela M.R."/>
            <person name="Barry K."/>
            <person name="Chovatia M."/>
            <person name="Clum A."/>
            <person name="Daum C."/>
            <person name="Haridas S."/>
            <person name="He G."/>
            <person name="LaButti K."/>
            <person name="Lipzen A."/>
            <person name="Mondo S."/>
            <person name="Riley R."/>
            <person name="Salamov A."/>
            <person name="Simmons B.A."/>
            <person name="Magnuson J.K."/>
            <person name="Henrissat B."/>
            <person name="Mortensen U.H."/>
            <person name="Larsen T.O."/>
            <person name="Devries R.P."/>
            <person name="Grigoriev I.V."/>
            <person name="Machida M."/>
            <person name="Baker S.E."/>
            <person name="Andersen M.R."/>
        </authorList>
    </citation>
    <scope>NUCLEOTIDE SEQUENCE [LARGE SCALE GENOMIC DNA]</scope>
    <source>
        <strain evidence="2 3">IBT 29228</strain>
    </source>
</reference>
<dbReference type="EMBL" id="ML736286">
    <property type="protein sequence ID" value="KAE8374398.1"/>
    <property type="molecule type" value="Genomic_DNA"/>
</dbReference>
<dbReference type="AlphaFoldDB" id="A0A5N7AZS5"/>
<dbReference type="Proteomes" id="UP000326198">
    <property type="component" value="Unassembled WGS sequence"/>
</dbReference>
<protein>
    <submittedName>
        <fullName evidence="2">Uncharacterized protein</fullName>
    </submittedName>
</protein>
<name>A0A5N7AZS5_9EURO</name>